<protein>
    <submittedName>
        <fullName evidence="1">Uncharacterized protein</fullName>
    </submittedName>
</protein>
<evidence type="ECO:0000313" key="2">
    <source>
        <dbReference type="Proteomes" id="UP000002421"/>
    </source>
</evidence>
<dbReference type="RefSeq" id="YP_001956957.1">
    <property type="nucleotide sequence ID" value="NC_010821.1"/>
</dbReference>
<reference evidence="1 2" key="1">
    <citation type="journal article" date="2008" name="Virology">
        <title>Characterization of Pseudomonas chlororaphis myovirus 201varphi2-1 via genomic sequencing, mass spectrometry, and electron microscopy.</title>
        <authorList>
            <person name="Thomas J.A."/>
            <person name="Rolando M.R."/>
            <person name="Carroll C.A."/>
            <person name="Shen P.S."/>
            <person name="Belnap D.M."/>
            <person name="Weintraub S.T."/>
            <person name="Serwer P."/>
            <person name="Hardies S.C."/>
        </authorList>
    </citation>
    <scope>NUCLEOTIDE SEQUENCE</scope>
</reference>
<name>B3FJ96_BP201</name>
<organismHost>
    <name type="scientific">Pseudomonas chlororaphis</name>
    <dbReference type="NCBI Taxonomy" id="587753"/>
</organismHost>
<organism evidence="1 2">
    <name type="scientific">Pseudomonas phage 201phi2-1</name>
    <name type="common">Pseudomonas chlororaphis phage 201phi2-1</name>
    <dbReference type="NCBI Taxonomy" id="198110"/>
    <lineage>
        <taxon>Viruses</taxon>
        <taxon>Duplodnaviria</taxon>
        <taxon>Heunggongvirae</taxon>
        <taxon>Uroviricota</taxon>
        <taxon>Caudoviricetes</taxon>
        <taxon>Chimalliviridae</taxon>
        <taxon>Serwervirus</taxon>
        <taxon>Serwervirus 201phi21</taxon>
    </lineage>
</organism>
<dbReference type="OrthoDB" id="27219at10239"/>
<evidence type="ECO:0000313" key="1">
    <source>
        <dbReference type="EMBL" id="ABY63063.1"/>
    </source>
</evidence>
<accession>B3FJ96</accession>
<dbReference type="KEGG" id="vg:6372653"/>
<dbReference type="EMBL" id="EU197055">
    <property type="protein sequence ID" value="ABY63063.1"/>
    <property type="molecule type" value="Genomic_DNA"/>
</dbReference>
<proteinExistence type="predicted"/>
<gene>
    <name evidence="1" type="ORF">201phi2-1p234</name>
</gene>
<dbReference type="Proteomes" id="UP000002421">
    <property type="component" value="Segment"/>
</dbReference>
<keyword evidence="2" id="KW-1185">Reference proteome</keyword>
<sequence>MSTQPDYKQLVVTALRGRDVELSEDIYRRMGSCDSIAALNNFFHGVLAQYSADTIQLRASLLETDSFEQWIGSFTANVLPYLSKRRLPACTDTAAAPMYKCQSKDSIL</sequence>